<dbReference type="Pfam" id="PF01607">
    <property type="entry name" value="CBM_14"/>
    <property type="match status" value="2"/>
</dbReference>
<dbReference type="PROSITE" id="PS50940">
    <property type="entry name" value="CHIT_BIND_II"/>
    <property type="match status" value="2"/>
</dbReference>
<reference evidence="8" key="1">
    <citation type="submission" date="2022-01" db="EMBL/GenBank/DDBJ databases">
        <authorList>
            <person name="King R."/>
        </authorList>
    </citation>
    <scope>NUCLEOTIDE SEQUENCE</scope>
</reference>
<evidence type="ECO:0000313" key="8">
    <source>
        <dbReference type="EMBL" id="CAH1113555.1"/>
    </source>
</evidence>
<evidence type="ECO:0000256" key="2">
    <source>
        <dbReference type="ARBA" id="ARBA00022729"/>
    </source>
</evidence>
<dbReference type="PANTHER" id="PTHR23301">
    <property type="entry name" value="CHITIN BINDING PERITROPHIN-A"/>
    <property type="match status" value="1"/>
</dbReference>
<evidence type="ECO:0000259" key="7">
    <source>
        <dbReference type="PROSITE" id="PS50940"/>
    </source>
</evidence>
<evidence type="ECO:0000256" key="6">
    <source>
        <dbReference type="SAM" id="SignalP"/>
    </source>
</evidence>
<feature type="signal peptide" evidence="6">
    <location>
        <begin position="1"/>
        <end position="22"/>
    </location>
</feature>
<dbReference type="Proteomes" id="UP001153636">
    <property type="component" value="Chromosome 7"/>
</dbReference>
<keyword evidence="3" id="KW-0677">Repeat</keyword>
<dbReference type="SMART" id="SM00494">
    <property type="entry name" value="ChtBD2"/>
    <property type="match status" value="2"/>
</dbReference>
<keyword evidence="4" id="KW-1015">Disulfide bond</keyword>
<dbReference type="EMBL" id="OV651819">
    <property type="protein sequence ID" value="CAH1113555.1"/>
    <property type="molecule type" value="Genomic_DNA"/>
</dbReference>
<organism evidence="8 9">
    <name type="scientific">Psylliodes chrysocephalus</name>
    <dbReference type="NCBI Taxonomy" id="3402493"/>
    <lineage>
        <taxon>Eukaryota</taxon>
        <taxon>Metazoa</taxon>
        <taxon>Ecdysozoa</taxon>
        <taxon>Arthropoda</taxon>
        <taxon>Hexapoda</taxon>
        <taxon>Insecta</taxon>
        <taxon>Pterygota</taxon>
        <taxon>Neoptera</taxon>
        <taxon>Endopterygota</taxon>
        <taxon>Coleoptera</taxon>
        <taxon>Polyphaga</taxon>
        <taxon>Cucujiformia</taxon>
        <taxon>Chrysomeloidea</taxon>
        <taxon>Chrysomelidae</taxon>
        <taxon>Galerucinae</taxon>
        <taxon>Alticini</taxon>
        <taxon>Psylliodes</taxon>
    </lineage>
</organism>
<evidence type="ECO:0000256" key="5">
    <source>
        <dbReference type="ARBA" id="ARBA00023180"/>
    </source>
</evidence>
<dbReference type="InterPro" id="IPR036508">
    <property type="entry name" value="Chitin-bd_dom_sf"/>
</dbReference>
<keyword evidence="1" id="KW-0147">Chitin-binding</keyword>
<evidence type="ECO:0000256" key="1">
    <source>
        <dbReference type="ARBA" id="ARBA00022669"/>
    </source>
</evidence>
<name>A0A9P0GF50_9CUCU</name>
<dbReference type="InterPro" id="IPR002557">
    <property type="entry name" value="Chitin-bd_dom"/>
</dbReference>
<dbReference type="OrthoDB" id="6020543at2759"/>
<keyword evidence="2 6" id="KW-0732">Signal</keyword>
<dbReference type="InterPro" id="IPR051940">
    <property type="entry name" value="Chitin_bind-dev_reg"/>
</dbReference>
<dbReference type="Gene3D" id="2.170.140.10">
    <property type="entry name" value="Chitin binding domain"/>
    <property type="match status" value="2"/>
</dbReference>
<evidence type="ECO:0000313" key="9">
    <source>
        <dbReference type="Proteomes" id="UP001153636"/>
    </source>
</evidence>
<dbReference type="PANTHER" id="PTHR23301:SF0">
    <property type="entry name" value="CHITIN-BINDING TYPE-2 DOMAIN-CONTAINING PROTEIN-RELATED"/>
    <property type="match status" value="1"/>
</dbReference>
<protein>
    <recommendedName>
        <fullName evidence="7">Chitin-binding type-2 domain-containing protein</fullName>
    </recommendedName>
</protein>
<feature type="chain" id="PRO_5040473723" description="Chitin-binding type-2 domain-containing protein" evidence="6">
    <location>
        <begin position="23"/>
        <end position="340"/>
    </location>
</feature>
<dbReference type="GO" id="GO:0005576">
    <property type="term" value="C:extracellular region"/>
    <property type="evidence" value="ECO:0007669"/>
    <property type="project" value="InterPro"/>
</dbReference>
<evidence type="ECO:0000256" key="4">
    <source>
        <dbReference type="ARBA" id="ARBA00023157"/>
    </source>
</evidence>
<evidence type="ECO:0000256" key="3">
    <source>
        <dbReference type="ARBA" id="ARBA00022737"/>
    </source>
</evidence>
<dbReference type="AlphaFoldDB" id="A0A9P0GF50"/>
<accession>A0A9P0GF50</accession>
<keyword evidence="9" id="KW-1185">Reference proteome</keyword>
<sequence length="340" mass="38472">MLWTIIILVVTGLEVLITGTNCAANPELSKLCLKPNGLFPGTSCEKFVNCANFQATEQNCPKGLYFSPTKTHCDYPKNVDCGDKEEITDEASRLKKLCLKPRGQFPGTLCKTYVNCFDDTVVEEVCPGNFLFSPTKYYCDYPENVKCEDKKIDDNIDSSHSSSSEEGVTLQDDKDYIVCPVLKNVHIRSNKTDEYLAIDWSNRTSYFKEVIAISKEEKEKDPLQTFWMVQFCMDKVHIHSNQIYMYTLDRRDGCDDDDSDGQVGIFPKGVDINNAGENNKFSFNITTGLLTVCGGKCVYITEEGKKLNTTNDCSSVKDKSFYVDITTKTIRSLFRHKKED</sequence>
<dbReference type="SUPFAM" id="SSF57625">
    <property type="entry name" value="Invertebrate chitin-binding proteins"/>
    <property type="match status" value="2"/>
</dbReference>
<feature type="domain" description="Chitin-binding type-2" evidence="7">
    <location>
        <begin position="29"/>
        <end position="83"/>
    </location>
</feature>
<dbReference type="GO" id="GO:0008061">
    <property type="term" value="F:chitin binding"/>
    <property type="evidence" value="ECO:0007669"/>
    <property type="project" value="UniProtKB-KW"/>
</dbReference>
<proteinExistence type="predicted"/>
<feature type="domain" description="Chitin-binding type-2" evidence="7">
    <location>
        <begin position="95"/>
        <end position="149"/>
    </location>
</feature>
<gene>
    <name evidence="8" type="ORF">PSYICH_LOCUS13953</name>
</gene>
<keyword evidence="5" id="KW-0325">Glycoprotein</keyword>